<dbReference type="RefSeq" id="WP_173063288.1">
    <property type="nucleotide sequence ID" value="NZ_AP022853.1"/>
</dbReference>
<evidence type="ECO:0000313" key="2">
    <source>
        <dbReference type="Proteomes" id="UP000502260"/>
    </source>
</evidence>
<sequence length="92" mass="10402">MIEDNQVYLVTGLQYGYKPEVHVLAILTHSHQRAIEQFRKKYHGAEIYSCTTLAEAREVVKILEAVKEGRQVDSDLLADVIDDMENDSAPLA</sequence>
<dbReference type="Proteomes" id="UP000502260">
    <property type="component" value="Chromosome"/>
</dbReference>
<protein>
    <submittedName>
        <fullName evidence="1">Uncharacterized protein</fullName>
    </submittedName>
</protein>
<reference evidence="2" key="1">
    <citation type="submission" date="2020-03" db="EMBL/GenBank/DDBJ databases">
        <title>Complete genome sequence of sulfur-oxidizing bacterium skT11.</title>
        <authorList>
            <person name="Kanda M."/>
            <person name="Kojima H."/>
            <person name="Fukui M."/>
        </authorList>
    </citation>
    <scope>NUCLEOTIDE SEQUENCE [LARGE SCALE GENOMIC DNA]</scope>
    <source>
        <strain evidence="2">skT11</strain>
    </source>
</reference>
<name>A0A6F8VCS6_9PROT</name>
<organism evidence="1 2">
    <name type="scientific">Sulfurimicrobium lacus</name>
    <dbReference type="NCBI Taxonomy" id="2715678"/>
    <lineage>
        <taxon>Bacteria</taxon>
        <taxon>Pseudomonadati</taxon>
        <taxon>Pseudomonadota</taxon>
        <taxon>Betaproteobacteria</taxon>
        <taxon>Nitrosomonadales</taxon>
        <taxon>Sulfuricellaceae</taxon>
        <taxon>Sulfurimicrobium</taxon>
    </lineage>
</organism>
<dbReference type="EMBL" id="AP022853">
    <property type="protein sequence ID" value="BCB26816.1"/>
    <property type="molecule type" value="Genomic_DNA"/>
</dbReference>
<evidence type="ECO:0000313" key="1">
    <source>
        <dbReference type="EMBL" id="BCB26816.1"/>
    </source>
</evidence>
<accession>A0A6F8VCS6</accession>
<keyword evidence="2" id="KW-1185">Reference proteome</keyword>
<dbReference type="KEGG" id="slac:SKTS_17020"/>
<proteinExistence type="predicted"/>
<gene>
    <name evidence="1" type="ORF">SKTS_17020</name>
</gene>
<dbReference type="AlphaFoldDB" id="A0A6F8VCS6"/>